<gene>
    <name evidence="1" type="ORF">GCM10011594_31440</name>
</gene>
<dbReference type="Proteomes" id="UP000655208">
    <property type="component" value="Unassembled WGS sequence"/>
</dbReference>
<accession>A0A917T3T7</accession>
<evidence type="ECO:0000313" key="2">
    <source>
        <dbReference type="Proteomes" id="UP000655208"/>
    </source>
</evidence>
<keyword evidence="2" id="KW-1185">Reference proteome</keyword>
<name>A0A917T3T7_9ACTN</name>
<reference evidence="1" key="2">
    <citation type="submission" date="2020-09" db="EMBL/GenBank/DDBJ databases">
        <authorList>
            <person name="Sun Q."/>
            <person name="Zhou Y."/>
        </authorList>
    </citation>
    <scope>NUCLEOTIDE SEQUENCE</scope>
    <source>
        <strain evidence="1">CGMCC 4.7308</strain>
    </source>
</reference>
<evidence type="ECO:0000313" key="1">
    <source>
        <dbReference type="EMBL" id="GGM09243.1"/>
    </source>
</evidence>
<dbReference type="AlphaFoldDB" id="A0A917T3T7"/>
<protein>
    <submittedName>
        <fullName evidence="1">Uncharacterized protein</fullName>
    </submittedName>
</protein>
<proteinExistence type="predicted"/>
<organism evidence="1 2">
    <name type="scientific">Nakamurella endophytica</name>
    <dbReference type="NCBI Taxonomy" id="1748367"/>
    <lineage>
        <taxon>Bacteria</taxon>
        <taxon>Bacillati</taxon>
        <taxon>Actinomycetota</taxon>
        <taxon>Actinomycetes</taxon>
        <taxon>Nakamurellales</taxon>
        <taxon>Nakamurellaceae</taxon>
        <taxon>Nakamurella</taxon>
    </lineage>
</organism>
<comment type="caution">
    <text evidence="1">The sequence shown here is derived from an EMBL/GenBank/DDBJ whole genome shotgun (WGS) entry which is preliminary data.</text>
</comment>
<sequence length="110" mass="12357">MRPFTDVSVLDGSPYSFEDGSGFRSVGADEARIRLGLDEAREKLVASLSGQVEVAQQQESREIYESNKIEGLGPSLERTAELLLKHRGDEVRDQGHPVNQLRHVVRRINR</sequence>
<dbReference type="EMBL" id="BMNA01000006">
    <property type="protein sequence ID" value="GGM09243.1"/>
    <property type="molecule type" value="Genomic_DNA"/>
</dbReference>
<reference evidence="1" key="1">
    <citation type="journal article" date="2014" name="Int. J. Syst. Evol. Microbiol.">
        <title>Complete genome sequence of Corynebacterium casei LMG S-19264T (=DSM 44701T), isolated from a smear-ripened cheese.</title>
        <authorList>
            <consortium name="US DOE Joint Genome Institute (JGI-PGF)"/>
            <person name="Walter F."/>
            <person name="Albersmeier A."/>
            <person name="Kalinowski J."/>
            <person name="Ruckert C."/>
        </authorList>
    </citation>
    <scope>NUCLEOTIDE SEQUENCE</scope>
    <source>
        <strain evidence="1">CGMCC 4.7308</strain>
    </source>
</reference>